<dbReference type="Pfam" id="PF07681">
    <property type="entry name" value="DoxX"/>
    <property type="match status" value="1"/>
</dbReference>
<feature type="transmembrane region" description="Helical" evidence="6">
    <location>
        <begin position="203"/>
        <end position="224"/>
    </location>
</feature>
<evidence type="ECO:0000256" key="5">
    <source>
        <dbReference type="SAM" id="MobiDB-lite"/>
    </source>
</evidence>
<dbReference type="Proteomes" id="UP000307749">
    <property type="component" value="Unassembled WGS sequence"/>
</dbReference>
<feature type="transmembrane region" description="Helical" evidence="6">
    <location>
        <begin position="46"/>
        <end position="64"/>
    </location>
</feature>
<dbReference type="OrthoDB" id="116843at2"/>
<gene>
    <name evidence="7" type="ORF">B1806_09825</name>
</gene>
<evidence type="ECO:0000313" key="7">
    <source>
        <dbReference type="EMBL" id="THD09946.1"/>
    </source>
</evidence>
<accession>A0A4S3KMB9</accession>
<keyword evidence="2 6" id="KW-0812">Transmembrane</keyword>
<dbReference type="STRING" id="993689.GCA_002077135_00658"/>
<feature type="transmembrane region" description="Helical" evidence="6">
    <location>
        <begin position="145"/>
        <end position="164"/>
    </location>
</feature>
<protein>
    <recommendedName>
        <fullName evidence="9">DoxX family protein</fullName>
    </recommendedName>
</protein>
<organism evidence="7 8">
    <name type="scientific">Metallibacterium scheffleri</name>
    <dbReference type="NCBI Taxonomy" id="993689"/>
    <lineage>
        <taxon>Bacteria</taxon>
        <taxon>Pseudomonadati</taxon>
        <taxon>Pseudomonadota</taxon>
        <taxon>Gammaproteobacteria</taxon>
        <taxon>Lysobacterales</taxon>
        <taxon>Rhodanobacteraceae</taxon>
        <taxon>Metallibacterium</taxon>
    </lineage>
</organism>
<dbReference type="InterPro" id="IPR032808">
    <property type="entry name" value="DoxX"/>
</dbReference>
<evidence type="ECO:0000256" key="2">
    <source>
        <dbReference type="ARBA" id="ARBA00022692"/>
    </source>
</evidence>
<feature type="transmembrane region" description="Helical" evidence="6">
    <location>
        <begin position="108"/>
        <end position="124"/>
    </location>
</feature>
<evidence type="ECO:0008006" key="9">
    <source>
        <dbReference type="Google" id="ProtNLM"/>
    </source>
</evidence>
<evidence type="ECO:0000256" key="4">
    <source>
        <dbReference type="ARBA" id="ARBA00023136"/>
    </source>
</evidence>
<evidence type="ECO:0000313" key="8">
    <source>
        <dbReference type="Proteomes" id="UP000307749"/>
    </source>
</evidence>
<keyword evidence="4 6" id="KW-0472">Membrane</keyword>
<comment type="caution">
    <text evidence="7">The sequence shown here is derived from an EMBL/GenBank/DDBJ whole genome shotgun (WGS) entry which is preliminary data.</text>
</comment>
<evidence type="ECO:0000256" key="1">
    <source>
        <dbReference type="ARBA" id="ARBA00004141"/>
    </source>
</evidence>
<feature type="transmembrane region" description="Helical" evidence="6">
    <location>
        <begin position="176"/>
        <end position="196"/>
    </location>
</feature>
<sequence>MMRSASVGHAVFAATLIALGILGLLLRGHFAPIWRPVPLDFPARAGLAWLCGMVALGCGIGLLWPRTAAVSARVLLVYLLLWLVAFKVSVIVRAPAVEVSYESAGETAVLVAGAWVLHAWFAGSRGRELRAGRAAGYSGVRGARLLYALALIAFGLSHFAYLELTAALVPGWLPFPVFWACLTGAAYLVAGAALLIGVHARLAAALAAVQMGVFTLLVWAPVVISGHADVSQWGEFTVSWTLTAAAWVVADSYRGTPWSSDRGLQRSIPGNGCDDPPDRHVLRMNET</sequence>
<dbReference type="AlphaFoldDB" id="A0A4S3KMB9"/>
<dbReference type="EMBL" id="MWQO01000034">
    <property type="protein sequence ID" value="THD09946.1"/>
    <property type="molecule type" value="Genomic_DNA"/>
</dbReference>
<dbReference type="RefSeq" id="WP_081126060.1">
    <property type="nucleotide sequence ID" value="NZ_DAHXOC010000002.1"/>
</dbReference>
<proteinExistence type="predicted"/>
<keyword evidence="3 6" id="KW-1133">Transmembrane helix</keyword>
<comment type="subcellular location">
    <subcellularLocation>
        <location evidence="1">Membrane</location>
        <topology evidence="1">Multi-pass membrane protein</topology>
    </subcellularLocation>
</comment>
<evidence type="ECO:0000256" key="6">
    <source>
        <dbReference type="SAM" id="Phobius"/>
    </source>
</evidence>
<name>A0A4S3KMB9_9GAMM</name>
<keyword evidence="8" id="KW-1185">Reference proteome</keyword>
<feature type="transmembrane region" description="Helical" evidence="6">
    <location>
        <begin position="7"/>
        <end position="26"/>
    </location>
</feature>
<reference evidence="7 8" key="1">
    <citation type="submission" date="2017-02" db="EMBL/GenBank/DDBJ databases">
        <title>Whole genome sequencing of Metallibacterium scheffleri DSM 24874 (T).</title>
        <authorList>
            <person name="Kumar S."/>
            <person name="Patil P."/>
            <person name="Patil P.B."/>
        </authorList>
    </citation>
    <scope>NUCLEOTIDE SEQUENCE [LARGE SCALE GENOMIC DNA]</scope>
    <source>
        <strain evidence="7 8">DSM 24874</strain>
    </source>
</reference>
<evidence type="ECO:0000256" key="3">
    <source>
        <dbReference type="ARBA" id="ARBA00022989"/>
    </source>
</evidence>
<dbReference type="GO" id="GO:0016020">
    <property type="term" value="C:membrane"/>
    <property type="evidence" value="ECO:0007669"/>
    <property type="project" value="UniProtKB-SubCell"/>
</dbReference>
<feature type="region of interest" description="Disordered" evidence="5">
    <location>
        <begin position="257"/>
        <end position="278"/>
    </location>
</feature>
<feature type="transmembrane region" description="Helical" evidence="6">
    <location>
        <begin position="76"/>
        <end position="96"/>
    </location>
</feature>